<evidence type="ECO:0000313" key="2">
    <source>
        <dbReference type="Proteomes" id="UP001499987"/>
    </source>
</evidence>
<evidence type="ECO:0000313" key="1">
    <source>
        <dbReference type="EMBL" id="GAA1071159.1"/>
    </source>
</evidence>
<accession>A0ABP4DVS7</accession>
<dbReference type="RefSeq" id="WP_344622048.1">
    <property type="nucleotide sequence ID" value="NZ_BAAALD010000005.1"/>
</dbReference>
<reference evidence="2" key="1">
    <citation type="journal article" date="2019" name="Int. J. Syst. Evol. Microbiol.">
        <title>The Global Catalogue of Microorganisms (GCM) 10K type strain sequencing project: providing services to taxonomists for standard genome sequencing and annotation.</title>
        <authorList>
            <consortium name="The Broad Institute Genomics Platform"/>
            <consortium name="The Broad Institute Genome Sequencing Center for Infectious Disease"/>
            <person name="Wu L."/>
            <person name="Ma J."/>
        </authorList>
    </citation>
    <scope>NUCLEOTIDE SEQUENCE [LARGE SCALE GENOMIC DNA]</scope>
    <source>
        <strain evidence="2">JCM 13002</strain>
    </source>
</reference>
<proteinExistence type="predicted"/>
<name>A0ABP4DVS7_9ACTN</name>
<dbReference type="EMBL" id="BAAALD010000005">
    <property type="protein sequence ID" value="GAA1071159.1"/>
    <property type="molecule type" value="Genomic_DNA"/>
</dbReference>
<comment type="caution">
    <text evidence="1">The sequence shown here is derived from an EMBL/GenBank/DDBJ whole genome shotgun (WGS) entry which is preliminary data.</text>
</comment>
<keyword evidence="2" id="KW-1185">Reference proteome</keyword>
<sequence>MPNGRYSLHTDTGPAGHGPALIGEERFSCAPGPAGWRYVSKTYAPDGSVLAATDLTLDSRCRPLRMELRAGGWQVRGGAVDGVAWVRAAADDPAGDSAVEGHDRAHGFTGTSPAFLIATARLLRLEPGASTRVRLVELTEPVLAPRTVDQGWQLAGVDTHDTDSGPLLVERYTVADLATGEQRAVHIAGDVVLSAPGVELEELQSPPNTWPDRFTG</sequence>
<protein>
    <submittedName>
        <fullName evidence="1">Uncharacterized protein</fullName>
    </submittedName>
</protein>
<organism evidence="1 2">
    <name type="scientific">Kitasatospora arboriphila</name>
    <dbReference type="NCBI Taxonomy" id="258052"/>
    <lineage>
        <taxon>Bacteria</taxon>
        <taxon>Bacillati</taxon>
        <taxon>Actinomycetota</taxon>
        <taxon>Actinomycetes</taxon>
        <taxon>Kitasatosporales</taxon>
        <taxon>Streptomycetaceae</taxon>
        <taxon>Kitasatospora</taxon>
    </lineage>
</organism>
<gene>
    <name evidence="1" type="ORF">GCM10009663_07840</name>
</gene>
<dbReference type="Proteomes" id="UP001499987">
    <property type="component" value="Unassembled WGS sequence"/>
</dbReference>